<name>X1BHB5_9ZZZZ</name>
<evidence type="ECO:0000313" key="1">
    <source>
        <dbReference type="EMBL" id="GAG80582.1"/>
    </source>
</evidence>
<reference evidence="1" key="1">
    <citation type="journal article" date="2014" name="Front. Microbiol.">
        <title>High frequency of phylogenetically diverse reductive dehalogenase-homologous genes in deep subseafloor sedimentary metagenomes.</title>
        <authorList>
            <person name="Kawai M."/>
            <person name="Futagami T."/>
            <person name="Toyoda A."/>
            <person name="Takaki Y."/>
            <person name="Nishi S."/>
            <person name="Hori S."/>
            <person name="Arai W."/>
            <person name="Tsubouchi T."/>
            <person name="Morono Y."/>
            <person name="Uchiyama I."/>
            <person name="Ito T."/>
            <person name="Fujiyama A."/>
            <person name="Inagaki F."/>
            <person name="Takami H."/>
        </authorList>
    </citation>
    <scope>NUCLEOTIDE SEQUENCE</scope>
    <source>
        <strain evidence="1">Expedition CK06-06</strain>
    </source>
</reference>
<comment type="caution">
    <text evidence="1">The sequence shown here is derived from an EMBL/GenBank/DDBJ whole genome shotgun (WGS) entry which is preliminary data.</text>
</comment>
<gene>
    <name evidence="1" type="ORF">S01H4_23794</name>
</gene>
<dbReference type="AlphaFoldDB" id="X1BHB5"/>
<sequence length="153" mass="18011">MNKKIEWIEDRFRPGAIVYLADLIQNDDIPSGYMRKYYKCQIISMKIGKPIWIRLKLENPSEYPERPGVIVDKIILTRRKNRHLFCSFRDYDSMIKYVFSVDGISHIDDQDLGLAELVFGDAWRNLYSRKNICPLGLACSHDEIGHLSRYTHE</sequence>
<accession>X1BHB5</accession>
<dbReference type="EMBL" id="BART01011087">
    <property type="protein sequence ID" value="GAG80582.1"/>
    <property type="molecule type" value="Genomic_DNA"/>
</dbReference>
<organism evidence="1">
    <name type="scientific">marine sediment metagenome</name>
    <dbReference type="NCBI Taxonomy" id="412755"/>
    <lineage>
        <taxon>unclassified sequences</taxon>
        <taxon>metagenomes</taxon>
        <taxon>ecological metagenomes</taxon>
    </lineage>
</organism>
<proteinExistence type="predicted"/>
<protein>
    <submittedName>
        <fullName evidence="1">Uncharacterized protein</fullName>
    </submittedName>
</protein>